<keyword evidence="2" id="KW-1133">Transmembrane helix</keyword>
<proteinExistence type="predicted"/>
<evidence type="ECO:0000313" key="4">
    <source>
        <dbReference type="Proteomes" id="UP000277671"/>
    </source>
</evidence>
<evidence type="ECO:0000313" key="3">
    <source>
        <dbReference type="EMBL" id="RKR92171.1"/>
    </source>
</evidence>
<comment type="caution">
    <text evidence="3">The sequence shown here is derived from an EMBL/GenBank/DDBJ whole genome shotgun (WGS) entry which is preliminary data.</text>
</comment>
<keyword evidence="2" id="KW-0472">Membrane</keyword>
<sequence>MTLGDEPRTRGFWHSSAPGILAAVAAIITGVGGLLAVLLQLGIIGGGDERPPGVTATGTTGRPATSASVTGAVAEEPWSQAEAVWTTTEGTTIRMPARTMGFCINGGGGVYFDQRQNIAFEQMVSIDILRSDVALSFGGRADVRIVLTSGENLQGTIDAGCEFIGNPDTGRVNLYPDHMRKIEFVR</sequence>
<reference evidence="3 4" key="1">
    <citation type="submission" date="2018-10" db="EMBL/GenBank/DDBJ databases">
        <title>Sequencing the genomes of 1000 actinobacteria strains.</title>
        <authorList>
            <person name="Klenk H.-P."/>
        </authorList>
    </citation>
    <scope>NUCLEOTIDE SEQUENCE [LARGE SCALE GENOMIC DNA]</scope>
    <source>
        <strain evidence="3 4">DSM 45175</strain>
    </source>
</reference>
<feature type="transmembrane region" description="Helical" evidence="2">
    <location>
        <begin position="20"/>
        <end position="41"/>
    </location>
</feature>
<evidence type="ECO:0000256" key="2">
    <source>
        <dbReference type="SAM" id="Phobius"/>
    </source>
</evidence>
<keyword evidence="2" id="KW-0812">Transmembrane</keyword>
<accession>A0A495JTJ9</accession>
<organism evidence="3 4">
    <name type="scientific">Micromonospora pisi</name>
    <dbReference type="NCBI Taxonomy" id="589240"/>
    <lineage>
        <taxon>Bacteria</taxon>
        <taxon>Bacillati</taxon>
        <taxon>Actinomycetota</taxon>
        <taxon>Actinomycetes</taxon>
        <taxon>Micromonosporales</taxon>
        <taxon>Micromonosporaceae</taxon>
        <taxon>Micromonospora</taxon>
    </lineage>
</organism>
<feature type="region of interest" description="Disordered" evidence="1">
    <location>
        <begin position="52"/>
        <end position="73"/>
    </location>
</feature>
<dbReference type="RefSeq" id="WP_121160211.1">
    <property type="nucleotide sequence ID" value="NZ_RBKT01000001.1"/>
</dbReference>
<dbReference type="AlphaFoldDB" id="A0A495JTJ9"/>
<gene>
    <name evidence="3" type="ORF">BDK92_6605</name>
</gene>
<evidence type="ECO:0000256" key="1">
    <source>
        <dbReference type="SAM" id="MobiDB-lite"/>
    </source>
</evidence>
<dbReference type="OrthoDB" id="9882919at2"/>
<dbReference type="EMBL" id="RBKT01000001">
    <property type="protein sequence ID" value="RKR92171.1"/>
    <property type="molecule type" value="Genomic_DNA"/>
</dbReference>
<name>A0A495JTJ9_9ACTN</name>
<keyword evidence="4" id="KW-1185">Reference proteome</keyword>
<dbReference type="Proteomes" id="UP000277671">
    <property type="component" value="Unassembled WGS sequence"/>
</dbReference>
<protein>
    <submittedName>
        <fullName evidence="3">Uncharacterized protein</fullName>
    </submittedName>
</protein>
<feature type="compositionally biased region" description="Polar residues" evidence="1">
    <location>
        <begin position="56"/>
        <end position="69"/>
    </location>
</feature>